<name>A0A645HSJ3_9ZZZZ</name>
<comment type="caution">
    <text evidence="1">The sequence shown here is derived from an EMBL/GenBank/DDBJ whole genome shotgun (WGS) entry which is preliminary data.</text>
</comment>
<accession>A0A645HSJ3</accession>
<evidence type="ECO:0000313" key="1">
    <source>
        <dbReference type="EMBL" id="MPN42018.1"/>
    </source>
</evidence>
<protein>
    <submittedName>
        <fullName evidence="1">Uncharacterized protein</fullName>
    </submittedName>
</protein>
<organism evidence="1">
    <name type="scientific">bioreactor metagenome</name>
    <dbReference type="NCBI Taxonomy" id="1076179"/>
    <lineage>
        <taxon>unclassified sequences</taxon>
        <taxon>metagenomes</taxon>
        <taxon>ecological metagenomes</taxon>
    </lineage>
</organism>
<gene>
    <name evidence="1" type="ORF">SDC9_189574</name>
</gene>
<proteinExistence type="predicted"/>
<dbReference type="AlphaFoldDB" id="A0A645HSJ3"/>
<reference evidence="1" key="1">
    <citation type="submission" date="2019-08" db="EMBL/GenBank/DDBJ databases">
        <authorList>
            <person name="Kucharzyk K."/>
            <person name="Murdoch R.W."/>
            <person name="Higgins S."/>
            <person name="Loffler F."/>
        </authorList>
    </citation>
    <scope>NUCLEOTIDE SEQUENCE</scope>
</reference>
<dbReference type="EMBL" id="VSSQ01099443">
    <property type="protein sequence ID" value="MPN42018.1"/>
    <property type="molecule type" value="Genomic_DNA"/>
</dbReference>
<sequence>MVVGDAARDDAGLPLAAFDAVQRRRLGEFLQRGDAFFHEVFAFFSVGRSHHIFRAVFFVGAYGDLGAFSRLNERLAVADTRADAE</sequence>